<dbReference type="InterPro" id="IPR011712">
    <property type="entry name" value="Sig_transdc_His_kin_sub3_dim/P"/>
</dbReference>
<keyword evidence="7" id="KW-0067">ATP-binding</keyword>
<dbReference type="PANTHER" id="PTHR24421:SF10">
    <property type="entry name" value="NITRATE_NITRITE SENSOR PROTEIN NARQ"/>
    <property type="match status" value="1"/>
</dbReference>
<feature type="domain" description="Histidine kinase/HSP90-like ATPase" evidence="11">
    <location>
        <begin position="301"/>
        <end position="423"/>
    </location>
</feature>
<name>A0A8J7GGM4_9ACTN</name>
<evidence type="ECO:0000256" key="6">
    <source>
        <dbReference type="ARBA" id="ARBA00022777"/>
    </source>
</evidence>
<dbReference type="Pfam" id="PF02518">
    <property type="entry name" value="HATPase_c"/>
    <property type="match status" value="1"/>
</dbReference>
<dbReference type="Proteomes" id="UP000622552">
    <property type="component" value="Unassembled WGS sequence"/>
</dbReference>
<keyword evidence="10" id="KW-1133">Transmembrane helix</keyword>
<feature type="transmembrane region" description="Helical" evidence="10">
    <location>
        <begin position="71"/>
        <end position="91"/>
    </location>
</feature>
<evidence type="ECO:0000313" key="13">
    <source>
        <dbReference type="EMBL" id="MBG6138624.1"/>
    </source>
</evidence>
<feature type="transmembrane region" description="Helical" evidence="10">
    <location>
        <begin position="135"/>
        <end position="153"/>
    </location>
</feature>
<feature type="domain" description="Signal transduction histidine kinase subgroup 3 dimerisation and phosphoacceptor" evidence="12">
    <location>
        <begin position="188"/>
        <end position="251"/>
    </location>
</feature>
<keyword evidence="5" id="KW-0547">Nucleotide-binding</keyword>
<evidence type="ECO:0000256" key="4">
    <source>
        <dbReference type="ARBA" id="ARBA00022679"/>
    </source>
</evidence>
<keyword evidence="6 13" id="KW-0418">Kinase</keyword>
<evidence type="ECO:0000256" key="10">
    <source>
        <dbReference type="SAM" id="Phobius"/>
    </source>
</evidence>
<dbReference type="EC" id="2.7.13.3" evidence="2"/>
<organism evidence="13 14">
    <name type="scientific">Longispora fulva</name>
    <dbReference type="NCBI Taxonomy" id="619741"/>
    <lineage>
        <taxon>Bacteria</taxon>
        <taxon>Bacillati</taxon>
        <taxon>Actinomycetota</taxon>
        <taxon>Actinomycetes</taxon>
        <taxon>Micromonosporales</taxon>
        <taxon>Micromonosporaceae</taxon>
        <taxon>Longispora</taxon>
    </lineage>
</organism>
<feature type="transmembrane region" description="Helical" evidence="10">
    <location>
        <begin position="111"/>
        <end position="128"/>
    </location>
</feature>
<evidence type="ECO:0000256" key="5">
    <source>
        <dbReference type="ARBA" id="ARBA00022741"/>
    </source>
</evidence>
<dbReference type="GO" id="GO:0046983">
    <property type="term" value="F:protein dimerization activity"/>
    <property type="evidence" value="ECO:0007669"/>
    <property type="project" value="InterPro"/>
</dbReference>
<feature type="region of interest" description="Disordered" evidence="9">
    <location>
        <begin position="337"/>
        <end position="380"/>
    </location>
</feature>
<dbReference type="GO" id="GO:0005524">
    <property type="term" value="F:ATP binding"/>
    <property type="evidence" value="ECO:0007669"/>
    <property type="project" value="UniProtKB-KW"/>
</dbReference>
<keyword evidence="10" id="KW-0812">Transmembrane</keyword>
<dbReference type="AlphaFoldDB" id="A0A8J7GGM4"/>
<feature type="compositionally biased region" description="Low complexity" evidence="9">
    <location>
        <begin position="346"/>
        <end position="370"/>
    </location>
</feature>
<evidence type="ECO:0000256" key="2">
    <source>
        <dbReference type="ARBA" id="ARBA00012438"/>
    </source>
</evidence>
<dbReference type="InterPro" id="IPR050482">
    <property type="entry name" value="Sensor_HK_TwoCompSys"/>
</dbReference>
<dbReference type="GO" id="GO:0000155">
    <property type="term" value="F:phosphorelay sensor kinase activity"/>
    <property type="evidence" value="ECO:0007669"/>
    <property type="project" value="InterPro"/>
</dbReference>
<reference evidence="13" key="1">
    <citation type="submission" date="2020-11" db="EMBL/GenBank/DDBJ databases">
        <title>Sequencing the genomes of 1000 actinobacteria strains.</title>
        <authorList>
            <person name="Klenk H.-P."/>
        </authorList>
    </citation>
    <scope>NUCLEOTIDE SEQUENCE</scope>
    <source>
        <strain evidence="13">DSM 45356</strain>
    </source>
</reference>
<keyword evidence="3" id="KW-0597">Phosphoprotein</keyword>
<evidence type="ECO:0000256" key="3">
    <source>
        <dbReference type="ARBA" id="ARBA00022553"/>
    </source>
</evidence>
<evidence type="ECO:0000313" key="14">
    <source>
        <dbReference type="Proteomes" id="UP000622552"/>
    </source>
</evidence>
<dbReference type="GO" id="GO:0016020">
    <property type="term" value="C:membrane"/>
    <property type="evidence" value="ECO:0007669"/>
    <property type="project" value="InterPro"/>
</dbReference>
<dbReference type="InterPro" id="IPR036890">
    <property type="entry name" value="HATPase_C_sf"/>
</dbReference>
<keyword evidence="8" id="KW-0902">Two-component regulatory system</keyword>
<evidence type="ECO:0000256" key="7">
    <source>
        <dbReference type="ARBA" id="ARBA00022840"/>
    </source>
</evidence>
<evidence type="ECO:0000256" key="9">
    <source>
        <dbReference type="SAM" id="MobiDB-lite"/>
    </source>
</evidence>
<comment type="caution">
    <text evidence="13">The sequence shown here is derived from an EMBL/GenBank/DDBJ whole genome shotgun (WGS) entry which is preliminary data.</text>
</comment>
<dbReference type="Gene3D" id="3.30.565.10">
    <property type="entry name" value="Histidine kinase-like ATPase, C-terminal domain"/>
    <property type="match status" value="1"/>
</dbReference>
<accession>A0A8J7GGM4</accession>
<dbReference type="SUPFAM" id="SSF55874">
    <property type="entry name" value="ATPase domain of HSP90 chaperone/DNA topoisomerase II/histidine kinase"/>
    <property type="match status" value="1"/>
</dbReference>
<proteinExistence type="predicted"/>
<gene>
    <name evidence="13" type="ORF">IW245_004818</name>
</gene>
<evidence type="ECO:0000259" key="12">
    <source>
        <dbReference type="Pfam" id="PF07730"/>
    </source>
</evidence>
<dbReference type="Pfam" id="PF07730">
    <property type="entry name" value="HisKA_3"/>
    <property type="match status" value="1"/>
</dbReference>
<dbReference type="CDD" id="cd16917">
    <property type="entry name" value="HATPase_UhpB-NarQ-NarX-like"/>
    <property type="match status" value="1"/>
</dbReference>
<dbReference type="InterPro" id="IPR003594">
    <property type="entry name" value="HATPase_dom"/>
</dbReference>
<evidence type="ECO:0000259" key="11">
    <source>
        <dbReference type="Pfam" id="PF02518"/>
    </source>
</evidence>
<dbReference type="RefSeq" id="WP_197005362.1">
    <property type="nucleotide sequence ID" value="NZ_BONS01000025.1"/>
</dbReference>
<keyword evidence="14" id="KW-1185">Reference proteome</keyword>
<keyword evidence="10" id="KW-0472">Membrane</keyword>
<dbReference type="EMBL" id="JADOUF010000001">
    <property type="protein sequence ID" value="MBG6138624.1"/>
    <property type="molecule type" value="Genomic_DNA"/>
</dbReference>
<dbReference type="PANTHER" id="PTHR24421">
    <property type="entry name" value="NITRATE/NITRITE SENSOR PROTEIN NARX-RELATED"/>
    <property type="match status" value="1"/>
</dbReference>
<evidence type="ECO:0000256" key="1">
    <source>
        <dbReference type="ARBA" id="ARBA00000085"/>
    </source>
</evidence>
<keyword evidence="4" id="KW-0808">Transferase</keyword>
<comment type="catalytic activity">
    <reaction evidence="1">
        <text>ATP + protein L-histidine = ADP + protein N-phospho-L-histidine.</text>
        <dbReference type="EC" id="2.7.13.3"/>
    </reaction>
</comment>
<evidence type="ECO:0000256" key="8">
    <source>
        <dbReference type="ARBA" id="ARBA00023012"/>
    </source>
</evidence>
<sequence length="426" mass="45000">MWPILPRARQLVAANPLAVDVVYTGLVTAVSLPLSHEHVPGSWGDTDGLGDVLVIAMNLPLVARRRAPGTVVAACLGLWTVYITLNYWPVVGTYPALFALYTLAALRPPRTAAPWMAAATAIWIYAGLHTPESSMVAVVAQGVIVPALVWRFGHTARQTTLRNHQLADLAERLRLEQEDRASRAVVDERVRIARELHDVVAHHISVISVHSGLARYVFDSDPDTARRALGTIRDTSAEVLDEMRRLLALLRIGPDARPYDPAPGVARLDELARRLTEAGLPVEVVVTGEPRALAPGVDQCVYRIVQESLTNALRHAMPTTATVALTYEPELLAVAVTDDGPAGSTPDAARPGPGSPAPAATGSNAASPGATRPGAARSGVAAAPGVGHGLVGMRERAVLYGGTLTAGPREEGGFAVTLALPLPRLG</sequence>
<protein>
    <recommendedName>
        <fullName evidence="2">histidine kinase</fullName>
        <ecNumber evidence="2">2.7.13.3</ecNumber>
    </recommendedName>
</protein>
<dbReference type="Gene3D" id="1.20.5.1930">
    <property type="match status" value="1"/>
</dbReference>